<name>A0ABQ5AGD8_9ASTR</name>
<gene>
    <name evidence="2" type="ORF">Tco_0822894</name>
</gene>
<evidence type="ECO:0000313" key="2">
    <source>
        <dbReference type="EMBL" id="GJT01725.1"/>
    </source>
</evidence>
<feature type="region of interest" description="Disordered" evidence="1">
    <location>
        <begin position="70"/>
        <end position="96"/>
    </location>
</feature>
<evidence type="ECO:0000256" key="1">
    <source>
        <dbReference type="SAM" id="MobiDB-lite"/>
    </source>
</evidence>
<keyword evidence="3" id="KW-1185">Reference proteome</keyword>
<reference evidence="2" key="1">
    <citation type="journal article" date="2022" name="Int. J. Mol. Sci.">
        <title>Draft Genome of Tanacetum Coccineum: Genomic Comparison of Closely Related Tanacetum-Family Plants.</title>
        <authorList>
            <person name="Yamashiro T."/>
            <person name="Shiraishi A."/>
            <person name="Nakayama K."/>
            <person name="Satake H."/>
        </authorList>
    </citation>
    <scope>NUCLEOTIDE SEQUENCE</scope>
</reference>
<dbReference type="Proteomes" id="UP001151760">
    <property type="component" value="Unassembled WGS sequence"/>
</dbReference>
<proteinExistence type="predicted"/>
<dbReference type="EMBL" id="BQNB010012292">
    <property type="protein sequence ID" value="GJT01725.1"/>
    <property type="molecule type" value="Genomic_DNA"/>
</dbReference>
<accession>A0ABQ5AGD8</accession>
<organism evidence="2 3">
    <name type="scientific">Tanacetum coccineum</name>
    <dbReference type="NCBI Taxonomy" id="301880"/>
    <lineage>
        <taxon>Eukaryota</taxon>
        <taxon>Viridiplantae</taxon>
        <taxon>Streptophyta</taxon>
        <taxon>Embryophyta</taxon>
        <taxon>Tracheophyta</taxon>
        <taxon>Spermatophyta</taxon>
        <taxon>Magnoliopsida</taxon>
        <taxon>eudicotyledons</taxon>
        <taxon>Gunneridae</taxon>
        <taxon>Pentapetalae</taxon>
        <taxon>asterids</taxon>
        <taxon>campanulids</taxon>
        <taxon>Asterales</taxon>
        <taxon>Asteraceae</taxon>
        <taxon>Asteroideae</taxon>
        <taxon>Anthemideae</taxon>
        <taxon>Anthemidinae</taxon>
        <taxon>Tanacetum</taxon>
    </lineage>
</organism>
<reference evidence="2" key="2">
    <citation type="submission" date="2022-01" db="EMBL/GenBank/DDBJ databases">
        <authorList>
            <person name="Yamashiro T."/>
            <person name="Shiraishi A."/>
            <person name="Satake H."/>
            <person name="Nakayama K."/>
        </authorList>
    </citation>
    <scope>NUCLEOTIDE SEQUENCE</scope>
</reference>
<sequence length="96" mass="10885">MSYCSTAVEVLVIRGLREVEVEALSYARAELLPSPKRIRRSELATNLKGCSEDSFESYVTREVGLEVDFEDESFEPSRSRGTDLEMDFDVEPSSRD</sequence>
<evidence type="ECO:0000313" key="3">
    <source>
        <dbReference type="Proteomes" id="UP001151760"/>
    </source>
</evidence>
<protein>
    <submittedName>
        <fullName evidence="2">Uncharacterized protein</fullName>
    </submittedName>
</protein>
<comment type="caution">
    <text evidence="2">The sequence shown here is derived from an EMBL/GenBank/DDBJ whole genome shotgun (WGS) entry which is preliminary data.</text>
</comment>